<evidence type="ECO:0000313" key="3">
    <source>
        <dbReference type="Proteomes" id="UP001600888"/>
    </source>
</evidence>
<evidence type="ECO:0000256" key="1">
    <source>
        <dbReference type="SAM" id="SignalP"/>
    </source>
</evidence>
<proteinExistence type="predicted"/>
<dbReference type="SUPFAM" id="SSF82171">
    <property type="entry name" value="DPP6 N-terminal domain-like"/>
    <property type="match status" value="1"/>
</dbReference>
<dbReference type="InterPro" id="IPR011042">
    <property type="entry name" value="6-blade_b-propeller_TolB-like"/>
</dbReference>
<dbReference type="Pfam" id="PF07676">
    <property type="entry name" value="PD40"/>
    <property type="match status" value="6"/>
</dbReference>
<evidence type="ECO:0000313" key="2">
    <source>
        <dbReference type="EMBL" id="KAL2273822.1"/>
    </source>
</evidence>
<dbReference type="EMBL" id="JBAWTH010000172">
    <property type="protein sequence ID" value="KAL2273822.1"/>
    <property type="molecule type" value="Genomic_DNA"/>
</dbReference>
<gene>
    <name evidence="2" type="ORF">FJTKL_04075</name>
</gene>
<sequence length="617" mass="69146">MRWTTIPPRSLACFWLAASQVMAACPYANQLEARSEAFDELSKSLPHVPGTNLRGRKAEGKKGVFFMNRIGPSASTLYVANADGSNERALIPSNQSTFEYHAHFSPDGKSITFTSEQEDGNADLYRILTVGAPTEESPDGHNRPAWSPNGEWILFSSDRNTDWTGHNNGTGWEHTQELSVYAIRPNGSDFRKVVSSSGYSIGSPAWSPDGARVAFYEIAREDTYNCHRPEAINSTTSQIVSVDFATGADRVEHTSGTGIKFSPQWVTNSSLGYLVKGVETEGLNYTEYTSTHQQFISSIRNPSWSPDGTQVVYERTGWDIRPLEKKLYSWQDDWEYRHMDVLPLLSKTGRLVYTAKQSGSQNSSVVHSNPDGSGMFLAFDSYSTNQLNASFVNQGLAGSVQPTWSPDEEWIAFELGYWFFERALCTGYLYRVTSNGSYYEQLTDGSHNAGYPSYSPDGTQIVYRAWDWENGALGLKIMNLTDKSVTNLTDGWDNTPGWSPDGTKIVFTRQTNWTAEYGGRWYSDRFEICTINPDGTDTQVLTTSGANDAHAVWTADNKIMWSSGMYGFRDECATYDDTFQPYGQIMIMEKDGSDKRMLTDSMWEDSMPLFVPNEFLE</sequence>
<name>A0ABR4DU41_9PEZI</name>
<dbReference type="InterPro" id="IPR011659">
    <property type="entry name" value="WD40"/>
</dbReference>
<dbReference type="Gene3D" id="2.120.10.30">
    <property type="entry name" value="TolB, C-terminal domain"/>
    <property type="match status" value="2"/>
</dbReference>
<dbReference type="PROSITE" id="PS51257">
    <property type="entry name" value="PROKAR_LIPOPROTEIN"/>
    <property type="match status" value="1"/>
</dbReference>
<keyword evidence="1" id="KW-0732">Signal</keyword>
<keyword evidence="3" id="KW-1185">Reference proteome</keyword>
<reference evidence="2 3" key="1">
    <citation type="submission" date="2024-03" db="EMBL/GenBank/DDBJ databases">
        <title>A high-quality draft genome sequence of Diaporthe vaccinii, a causative agent of upright dieback and viscid rot disease in cranberry plants.</title>
        <authorList>
            <person name="Sarrasin M."/>
            <person name="Lang B.F."/>
            <person name="Burger G."/>
        </authorList>
    </citation>
    <scope>NUCLEOTIDE SEQUENCE [LARGE SCALE GENOMIC DNA]</scope>
    <source>
        <strain evidence="2 3">IS7</strain>
    </source>
</reference>
<dbReference type="Proteomes" id="UP001600888">
    <property type="component" value="Unassembled WGS sequence"/>
</dbReference>
<evidence type="ECO:0008006" key="4">
    <source>
        <dbReference type="Google" id="ProtNLM"/>
    </source>
</evidence>
<accession>A0ABR4DU41</accession>
<protein>
    <recommendedName>
        <fullName evidence="4">Tat pathway signal sequence domain-containing protein</fullName>
    </recommendedName>
</protein>
<comment type="caution">
    <text evidence="2">The sequence shown here is derived from an EMBL/GenBank/DDBJ whole genome shotgun (WGS) entry which is preliminary data.</text>
</comment>
<feature type="signal peptide" evidence="1">
    <location>
        <begin position="1"/>
        <end position="23"/>
    </location>
</feature>
<dbReference type="PANTHER" id="PTHR32161:SF8">
    <property type="entry name" value="DPP6 N-TERMINAL DOMAIN-LIKE PROTEIN"/>
    <property type="match status" value="1"/>
</dbReference>
<dbReference type="PANTHER" id="PTHR32161">
    <property type="entry name" value="DPP6 N-TERMINAL DOMAIN-LIKE PROTEIN"/>
    <property type="match status" value="1"/>
</dbReference>
<organism evidence="2 3">
    <name type="scientific">Diaporthe vaccinii</name>
    <dbReference type="NCBI Taxonomy" id="105482"/>
    <lineage>
        <taxon>Eukaryota</taxon>
        <taxon>Fungi</taxon>
        <taxon>Dikarya</taxon>
        <taxon>Ascomycota</taxon>
        <taxon>Pezizomycotina</taxon>
        <taxon>Sordariomycetes</taxon>
        <taxon>Sordariomycetidae</taxon>
        <taxon>Diaporthales</taxon>
        <taxon>Diaporthaceae</taxon>
        <taxon>Diaporthe</taxon>
        <taxon>Diaporthe eres species complex</taxon>
    </lineage>
</organism>
<feature type="chain" id="PRO_5046303125" description="Tat pathway signal sequence domain-containing protein" evidence="1">
    <location>
        <begin position="24"/>
        <end position="617"/>
    </location>
</feature>